<protein>
    <submittedName>
        <fullName evidence="1">Uncharacterized protein</fullName>
    </submittedName>
</protein>
<dbReference type="Proteomes" id="UP001175226">
    <property type="component" value="Unassembled WGS sequence"/>
</dbReference>
<organism evidence="1 2">
    <name type="scientific">Armillaria borealis</name>
    <dbReference type="NCBI Taxonomy" id="47425"/>
    <lineage>
        <taxon>Eukaryota</taxon>
        <taxon>Fungi</taxon>
        <taxon>Dikarya</taxon>
        <taxon>Basidiomycota</taxon>
        <taxon>Agaricomycotina</taxon>
        <taxon>Agaricomycetes</taxon>
        <taxon>Agaricomycetidae</taxon>
        <taxon>Agaricales</taxon>
        <taxon>Marasmiineae</taxon>
        <taxon>Physalacriaceae</taxon>
        <taxon>Armillaria</taxon>
    </lineage>
</organism>
<proteinExistence type="predicted"/>
<sequence>MAPAWRVLFWPPVDPPHGSLFRSERPSSYRIYTSQVSSCRRSSPYTLLIAWMCVPTVLGIRSGSSIHITKATESNDDIDVIASRMAAHDVATGASIVQVIEPRL</sequence>
<name>A0AA39IU55_9AGAR</name>
<evidence type="ECO:0000313" key="2">
    <source>
        <dbReference type="Proteomes" id="UP001175226"/>
    </source>
</evidence>
<accession>A0AA39IU55</accession>
<dbReference type="EMBL" id="JAUEPT010000143">
    <property type="protein sequence ID" value="KAK0430552.1"/>
    <property type="molecule type" value="Genomic_DNA"/>
</dbReference>
<reference evidence="1" key="1">
    <citation type="submission" date="2023-06" db="EMBL/GenBank/DDBJ databases">
        <authorList>
            <consortium name="Lawrence Berkeley National Laboratory"/>
            <person name="Ahrendt S."/>
            <person name="Sahu N."/>
            <person name="Indic B."/>
            <person name="Wong-Bajracharya J."/>
            <person name="Merenyi Z."/>
            <person name="Ke H.-M."/>
            <person name="Monk M."/>
            <person name="Kocsube S."/>
            <person name="Drula E."/>
            <person name="Lipzen A."/>
            <person name="Balint B."/>
            <person name="Henrissat B."/>
            <person name="Andreopoulos B."/>
            <person name="Martin F.M."/>
            <person name="Harder C.B."/>
            <person name="Rigling D."/>
            <person name="Ford K.L."/>
            <person name="Foster G.D."/>
            <person name="Pangilinan J."/>
            <person name="Papanicolaou A."/>
            <person name="Barry K."/>
            <person name="LaButti K."/>
            <person name="Viragh M."/>
            <person name="Koriabine M."/>
            <person name="Yan M."/>
            <person name="Riley R."/>
            <person name="Champramary S."/>
            <person name="Plett K.L."/>
            <person name="Tsai I.J."/>
            <person name="Slot J."/>
            <person name="Sipos G."/>
            <person name="Plett J."/>
            <person name="Nagy L.G."/>
            <person name="Grigoriev I.V."/>
        </authorList>
    </citation>
    <scope>NUCLEOTIDE SEQUENCE</scope>
    <source>
        <strain evidence="1">FPL87.14</strain>
    </source>
</reference>
<dbReference type="AlphaFoldDB" id="A0AA39IU55"/>
<gene>
    <name evidence="1" type="ORF">EV421DRAFT_1912756</name>
</gene>
<evidence type="ECO:0000313" key="1">
    <source>
        <dbReference type="EMBL" id="KAK0430552.1"/>
    </source>
</evidence>
<keyword evidence="2" id="KW-1185">Reference proteome</keyword>
<comment type="caution">
    <text evidence="1">The sequence shown here is derived from an EMBL/GenBank/DDBJ whole genome shotgun (WGS) entry which is preliminary data.</text>
</comment>